<dbReference type="AlphaFoldDB" id="A0A9P4K6Q5"/>
<keyword evidence="3" id="KW-1185">Reference proteome</keyword>
<name>A0A9P4K6Q5_9PLEO</name>
<reference evidence="3" key="1">
    <citation type="journal article" date="2020" name="Stud. Mycol.">
        <title>101 Dothideomycetes genomes: A test case for predicting lifestyles and emergence of pathogens.</title>
        <authorList>
            <person name="Haridas S."/>
            <person name="Albert R."/>
            <person name="Binder M."/>
            <person name="Bloem J."/>
            <person name="LaButti K."/>
            <person name="Salamov A."/>
            <person name="Andreopoulos B."/>
            <person name="Baker S."/>
            <person name="Barry K."/>
            <person name="Bills G."/>
            <person name="Bluhm B."/>
            <person name="Cannon C."/>
            <person name="Castanera R."/>
            <person name="Culley D."/>
            <person name="Daum C."/>
            <person name="Ezra D."/>
            <person name="Gonzalez J."/>
            <person name="Henrissat B."/>
            <person name="Kuo A."/>
            <person name="Liang C."/>
            <person name="Lipzen A."/>
            <person name="Lutzoni F."/>
            <person name="Magnuson J."/>
            <person name="Mondo S."/>
            <person name="Nolan M."/>
            <person name="Ohm R."/>
            <person name="Pangilinan J."/>
            <person name="Park H.-J."/>
            <person name="Ramirez L."/>
            <person name="Alfaro M."/>
            <person name="Sun H."/>
            <person name="Tritt A."/>
            <person name="Yoshinaga Y."/>
            <person name="Zwiers L.-H."/>
            <person name="Turgeon B."/>
            <person name="Goodwin S."/>
            <person name="Spatafora J."/>
            <person name="Crous P."/>
            <person name="Grigoriev I."/>
        </authorList>
    </citation>
    <scope>NUCLEOTIDE SEQUENCE [LARGE SCALE GENOMIC DNA]</scope>
    <source>
        <strain evidence="3">CBS 304.66</strain>
    </source>
</reference>
<protein>
    <submittedName>
        <fullName evidence="2">Uncharacterized protein</fullName>
    </submittedName>
</protein>
<evidence type="ECO:0000256" key="1">
    <source>
        <dbReference type="SAM" id="MobiDB-lite"/>
    </source>
</evidence>
<evidence type="ECO:0000313" key="2">
    <source>
        <dbReference type="EMBL" id="KAF2263101.1"/>
    </source>
</evidence>
<feature type="region of interest" description="Disordered" evidence="1">
    <location>
        <begin position="34"/>
        <end position="55"/>
    </location>
</feature>
<sequence length="101" mass="11317">MRTSTTIKFIVPDRLCSYLISSEVLESALHKMTKNNNEKAQGSSKKKTDTSNNKAKDAGRYTWFCCSRGDGPNSMFSMPACSECSHLRCSACPILRTEERK</sequence>
<accession>A0A9P4K6Q5</accession>
<organism evidence="2 3">
    <name type="scientific">Lojkania enalia</name>
    <dbReference type="NCBI Taxonomy" id="147567"/>
    <lineage>
        <taxon>Eukaryota</taxon>
        <taxon>Fungi</taxon>
        <taxon>Dikarya</taxon>
        <taxon>Ascomycota</taxon>
        <taxon>Pezizomycotina</taxon>
        <taxon>Dothideomycetes</taxon>
        <taxon>Pleosporomycetidae</taxon>
        <taxon>Pleosporales</taxon>
        <taxon>Pleosporales incertae sedis</taxon>
        <taxon>Lojkania</taxon>
    </lineage>
</organism>
<comment type="caution">
    <text evidence="2">The sequence shown here is derived from an EMBL/GenBank/DDBJ whole genome shotgun (WGS) entry which is preliminary data.</text>
</comment>
<proteinExistence type="predicted"/>
<feature type="compositionally biased region" description="Basic and acidic residues" evidence="1">
    <location>
        <begin position="46"/>
        <end position="55"/>
    </location>
</feature>
<gene>
    <name evidence="2" type="ORF">CC78DRAFT_289876</name>
</gene>
<feature type="compositionally biased region" description="Polar residues" evidence="1">
    <location>
        <begin position="34"/>
        <end position="43"/>
    </location>
</feature>
<evidence type="ECO:0000313" key="3">
    <source>
        <dbReference type="Proteomes" id="UP000800093"/>
    </source>
</evidence>
<dbReference type="EMBL" id="ML986631">
    <property type="protein sequence ID" value="KAF2263101.1"/>
    <property type="molecule type" value="Genomic_DNA"/>
</dbReference>
<dbReference type="Proteomes" id="UP000800093">
    <property type="component" value="Unassembled WGS sequence"/>
</dbReference>